<proteinExistence type="predicted"/>
<reference evidence="3" key="3">
    <citation type="submission" date="2025-04" db="UniProtKB">
        <authorList>
            <consortium name="RefSeq"/>
        </authorList>
    </citation>
    <scope>IDENTIFICATION</scope>
    <source>
        <strain evidence="3">CBS 304.34</strain>
    </source>
</reference>
<sequence>LSAPTPSSSSSSACPMAQIYTLPTTDAACAVPNKPASNYTAVMAQCCHAAPVTKYADGCGLYCLAAGQSIGELSTCLTGNGVGVGEAFCNKNTTSTATGKVESSGASKTSAATQTKRSATGTAAAGATSTGAAASGYVRGQGMSKAGVAVLGLLLLSSAVGVFL</sequence>
<evidence type="ECO:0000313" key="2">
    <source>
        <dbReference type="Proteomes" id="UP000504636"/>
    </source>
</evidence>
<dbReference type="AlphaFoldDB" id="A0A6A6YWV9"/>
<accession>A0A6A6YWV9</accession>
<dbReference type="OrthoDB" id="3520229at2759"/>
<keyword evidence="2" id="KW-1185">Reference proteome</keyword>
<evidence type="ECO:0000313" key="1">
    <source>
        <dbReference type="EMBL" id="KAF2813422.1"/>
    </source>
</evidence>
<dbReference type="GeneID" id="54455706"/>
<organism evidence="1">
    <name type="scientific">Mytilinidion resinicola</name>
    <dbReference type="NCBI Taxonomy" id="574789"/>
    <lineage>
        <taxon>Eukaryota</taxon>
        <taxon>Fungi</taxon>
        <taxon>Dikarya</taxon>
        <taxon>Ascomycota</taxon>
        <taxon>Pezizomycotina</taxon>
        <taxon>Dothideomycetes</taxon>
        <taxon>Pleosporomycetidae</taxon>
        <taxon>Mytilinidiales</taxon>
        <taxon>Mytilinidiaceae</taxon>
        <taxon>Mytilinidion</taxon>
    </lineage>
</organism>
<dbReference type="RefSeq" id="XP_033580386.1">
    <property type="nucleotide sequence ID" value="XM_033714813.1"/>
</dbReference>
<evidence type="ECO:0000313" key="3">
    <source>
        <dbReference type="RefSeq" id="XP_033580386.1"/>
    </source>
</evidence>
<dbReference type="EMBL" id="MU003696">
    <property type="protein sequence ID" value="KAF2813422.1"/>
    <property type="molecule type" value="Genomic_DNA"/>
</dbReference>
<name>A0A6A6YWV9_9PEZI</name>
<dbReference type="Proteomes" id="UP000504636">
    <property type="component" value="Unplaced"/>
</dbReference>
<gene>
    <name evidence="1 3" type="ORF">BDZ99DRAFT_370617</name>
</gene>
<reference evidence="1 3" key="1">
    <citation type="journal article" date="2020" name="Stud. Mycol.">
        <title>101 Dothideomycetes genomes: a test case for predicting lifestyles and emergence of pathogens.</title>
        <authorList>
            <person name="Haridas S."/>
            <person name="Albert R."/>
            <person name="Binder M."/>
            <person name="Bloem J."/>
            <person name="Labutti K."/>
            <person name="Salamov A."/>
            <person name="Andreopoulos B."/>
            <person name="Baker S."/>
            <person name="Barry K."/>
            <person name="Bills G."/>
            <person name="Bluhm B."/>
            <person name="Cannon C."/>
            <person name="Castanera R."/>
            <person name="Culley D."/>
            <person name="Daum C."/>
            <person name="Ezra D."/>
            <person name="Gonzalez J."/>
            <person name="Henrissat B."/>
            <person name="Kuo A."/>
            <person name="Liang C."/>
            <person name="Lipzen A."/>
            <person name="Lutzoni F."/>
            <person name="Magnuson J."/>
            <person name="Mondo S."/>
            <person name="Nolan M."/>
            <person name="Ohm R."/>
            <person name="Pangilinan J."/>
            <person name="Park H.-J."/>
            <person name="Ramirez L."/>
            <person name="Alfaro M."/>
            <person name="Sun H."/>
            <person name="Tritt A."/>
            <person name="Yoshinaga Y."/>
            <person name="Zwiers L.-H."/>
            <person name="Turgeon B."/>
            <person name="Goodwin S."/>
            <person name="Spatafora J."/>
            <person name="Crous P."/>
            <person name="Grigoriev I."/>
        </authorList>
    </citation>
    <scope>NUCLEOTIDE SEQUENCE</scope>
    <source>
        <strain evidence="1 3">CBS 304.34</strain>
    </source>
</reference>
<reference evidence="3" key="2">
    <citation type="submission" date="2020-04" db="EMBL/GenBank/DDBJ databases">
        <authorList>
            <consortium name="NCBI Genome Project"/>
        </authorList>
    </citation>
    <scope>NUCLEOTIDE SEQUENCE</scope>
    <source>
        <strain evidence="3">CBS 304.34</strain>
    </source>
</reference>
<feature type="non-terminal residue" evidence="1">
    <location>
        <position position="1"/>
    </location>
</feature>
<protein>
    <submittedName>
        <fullName evidence="1 3">Uncharacterized protein</fullName>
    </submittedName>
</protein>
<feature type="non-terminal residue" evidence="1">
    <location>
        <position position="164"/>
    </location>
</feature>